<keyword evidence="5 9" id="KW-0238">DNA-binding</keyword>
<protein>
    <submittedName>
        <fullName evidence="13">Uncharacterized protein C3HDZ3-1</fullName>
    </submittedName>
</protein>
<gene>
    <name evidence="13" type="primary">C3HDZ3-1</name>
    <name evidence="13" type="ORF">SELMODRAFT_77000</name>
</gene>
<evidence type="ECO:0000256" key="6">
    <source>
        <dbReference type="ARBA" id="ARBA00023155"/>
    </source>
</evidence>
<keyword evidence="7" id="KW-0804">Transcription</keyword>
<evidence type="ECO:0000259" key="11">
    <source>
        <dbReference type="PROSITE" id="PS50071"/>
    </source>
</evidence>
<dbReference type="HOGENOM" id="CLU_012517_0_0_1"/>
<organism evidence="14">
    <name type="scientific">Selaginella moellendorffii</name>
    <name type="common">Spikemoss</name>
    <dbReference type="NCBI Taxonomy" id="88036"/>
    <lineage>
        <taxon>Eukaryota</taxon>
        <taxon>Viridiplantae</taxon>
        <taxon>Streptophyta</taxon>
        <taxon>Embryophyta</taxon>
        <taxon>Tracheophyta</taxon>
        <taxon>Lycopodiopsida</taxon>
        <taxon>Selaginellales</taxon>
        <taxon>Selaginellaceae</taxon>
        <taxon>Selaginella</taxon>
    </lineage>
</organism>
<dbReference type="InterPro" id="IPR023393">
    <property type="entry name" value="START-like_dom_sf"/>
</dbReference>
<dbReference type="PANTHER" id="PTHR45950">
    <property type="entry name" value="HOMEOBOX-LEUCINE ZIPPER PROTEIN ATHB-14"/>
    <property type="match status" value="1"/>
</dbReference>
<dbReference type="GO" id="GO:0008289">
    <property type="term" value="F:lipid binding"/>
    <property type="evidence" value="ECO:0007669"/>
    <property type="project" value="InterPro"/>
</dbReference>
<evidence type="ECO:0000256" key="10">
    <source>
        <dbReference type="RuleBase" id="RU000682"/>
    </source>
</evidence>
<evidence type="ECO:0000256" key="7">
    <source>
        <dbReference type="ARBA" id="ARBA00023163"/>
    </source>
</evidence>
<dbReference type="Gene3D" id="1.10.10.60">
    <property type="entry name" value="Homeodomain-like"/>
    <property type="match status" value="1"/>
</dbReference>
<dbReference type="Pfam" id="PF01852">
    <property type="entry name" value="START"/>
    <property type="match status" value="1"/>
</dbReference>
<evidence type="ECO:0000256" key="2">
    <source>
        <dbReference type="ARBA" id="ARBA00010338"/>
    </source>
</evidence>
<evidence type="ECO:0000256" key="4">
    <source>
        <dbReference type="ARBA" id="ARBA00023054"/>
    </source>
</evidence>
<evidence type="ECO:0000256" key="1">
    <source>
        <dbReference type="ARBA" id="ARBA00004123"/>
    </source>
</evidence>
<comment type="similarity">
    <text evidence="2">Belongs to the HD-ZIP homeobox family. Class III subfamily.</text>
</comment>
<feature type="DNA-binding region" description="Homeobox" evidence="9">
    <location>
        <begin position="3"/>
        <end position="66"/>
    </location>
</feature>
<dbReference type="Gramene" id="EFJ37565">
    <property type="protein sequence ID" value="EFJ37565"/>
    <property type="gene ID" value="SELMODRAFT_77000"/>
</dbReference>
<keyword evidence="6 9" id="KW-0371">Homeobox</keyword>
<dbReference type="InterPro" id="IPR044830">
    <property type="entry name" value="HD-Zip_III"/>
</dbReference>
<dbReference type="STRING" id="88036.D8QT80"/>
<dbReference type="SUPFAM" id="SSF55961">
    <property type="entry name" value="Bet v1-like"/>
    <property type="match status" value="1"/>
</dbReference>
<dbReference type="PROSITE" id="PS50071">
    <property type="entry name" value="HOMEOBOX_2"/>
    <property type="match status" value="1"/>
</dbReference>
<comment type="subcellular location">
    <subcellularLocation>
        <location evidence="1 9 10">Nucleus</location>
    </subcellularLocation>
</comment>
<dbReference type="EMBL" id="GL377566">
    <property type="protein sequence ID" value="EFJ37565.1"/>
    <property type="molecule type" value="Genomic_DNA"/>
</dbReference>
<keyword evidence="14" id="KW-1185">Reference proteome</keyword>
<dbReference type="CDD" id="cd08875">
    <property type="entry name" value="START_ArGLABRA2_like"/>
    <property type="match status" value="1"/>
</dbReference>
<feature type="domain" description="Homeobox" evidence="11">
    <location>
        <begin position="1"/>
        <end position="65"/>
    </location>
</feature>
<dbReference type="AlphaFoldDB" id="D8QT80"/>
<dbReference type="Pfam" id="PF00046">
    <property type="entry name" value="Homeodomain"/>
    <property type="match status" value="1"/>
</dbReference>
<dbReference type="PROSITE" id="PS50848">
    <property type="entry name" value="START"/>
    <property type="match status" value="1"/>
</dbReference>
<dbReference type="PANTHER" id="PTHR45950:SF7">
    <property type="entry name" value="HOMEOBOX-LEUCINE ZIPPER PROTEIN ATHB-14"/>
    <property type="match status" value="1"/>
</dbReference>
<dbReference type="InterPro" id="IPR002913">
    <property type="entry name" value="START_lipid-bd_dom"/>
</dbReference>
<dbReference type="SMART" id="SM00234">
    <property type="entry name" value="START"/>
    <property type="match status" value="1"/>
</dbReference>
<dbReference type="GO" id="GO:0005634">
    <property type="term" value="C:nucleus"/>
    <property type="evidence" value="ECO:0007669"/>
    <property type="project" value="UniProtKB-SubCell"/>
</dbReference>
<evidence type="ECO:0000313" key="14">
    <source>
        <dbReference type="Proteomes" id="UP000001514"/>
    </source>
</evidence>
<dbReference type="GO" id="GO:0003700">
    <property type="term" value="F:DNA-binding transcription factor activity"/>
    <property type="evidence" value="ECO:0007669"/>
    <property type="project" value="InterPro"/>
</dbReference>
<dbReference type="InterPro" id="IPR013978">
    <property type="entry name" value="MEKHLA"/>
</dbReference>
<accession>D8QT80</accession>
<proteinExistence type="inferred from homology"/>
<dbReference type="InterPro" id="IPR009057">
    <property type="entry name" value="Homeodomain-like_sf"/>
</dbReference>
<dbReference type="InParanoid" id="D8QT80"/>
<dbReference type="eggNOG" id="ENOG502QPKR">
    <property type="taxonomic scope" value="Eukaryota"/>
</dbReference>
<sequence>MDPQNKYARYTNEQLEILELVYNECPKPSSLRRQQLMKEAPILANIAPKQLKVWFQNRRCREKQRKETSRLHGLNSKLTALNKILVENNDHLAKQSTQLTLQKHTLRKHLYGDCSSQRPPMEASQVCRGALAAGSSEIAGTSELPNIQHLSLDHGPVGLSALAEQSLADFLAKATGTAVDWIQLLGMKPGPDSFGIVAISHGCDGIAARALGLVALEATRVSEWRIVEVLKDKTSWLWDCRRSDVIHICSSENGSTMEIMHTQLYAPTTLAPPRDFCTLRLTTSLEDGNLVVCERSISDAECLSYVPSTQYFVRAEMLTSGYLVRPCEGGSCIVHIIDHLDLKPSSVSEVLTRPLYRSSSLLAQRMTVKALRFLKHLAQEEIGEIVVGGGQQPSVLRSLSRRMARGFNDAVNGFPDDGWCTMGGDGLDNVAVSCNATINFSLSKFQSDRLSSLAGVLCAKASMLLQNVHPSYLIRFLRDHRSEWGCNMDFFQQDAASRSHGKRQAHVPLFHTAKEDFLEAVILEGHYSAEDGTILSREIYLLQLCSGIEDEDIDGCSQLIFAPVDANLSDDMPLLSSGFRVLPLCDDMDDIVKRQSDSEELRSGKRKNHKFARSILTIAFQFMYEVGTRDTVAEMARNYIRNVMDFVQRITLSLAASSLGSSSADAPFVSSKGASLIHQILQSYSVSHGVDIIPRNFTDKDAIVMLFWHYAAAIICCSLKASCPFYQSQATPEFVIANQAGLQMLETKIEELQTVSWERTIGYGLDSELAKLLREENGELPEGIAQTSKGKRVCYERGLVWRVDEQHLALMFVNWSFQAGI</sequence>
<evidence type="ECO:0000256" key="3">
    <source>
        <dbReference type="ARBA" id="ARBA00023015"/>
    </source>
</evidence>
<feature type="domain" description="START" evidence="12">
    <location>
        <begin position="162"/>
        <end position="377"/>
    </location>
</feature>
<dbReference type="CDD" id="cd00086">
    <property type="entry name" value="homeodomain"/>
    <property type="match status" value="1"/>
</dbReference>
<dbReference type="Pfam" id="PF08670">
    <property type="entry name" value="MEKHLA"/>
    <property type="match status" value="1"/>
</dbReference>
<dbReference type="SMART" id="SM00389">
    <property type="entry name" value="HOX"/>
    <property type="match status" value="1"/>
</dbReference>
<dbReference type="Gene3D" id="3.30.530.20">
    <property type="match status" value="1"/>
</dbReference>
<reference evidence="13 14" key="1">
    <citation type="journal article" date="2011" name="Science">
        <title>The Selaginella genome identifies genetic changes associated with the evolution of vascular plants.</title>
        <authorList>
            <person name="Banks J.A."/>
            <person name="Nishiyama T."/>
            <person name="Hasebe M."/>
            <person name="Bowman J.L."/>
            <person name="Gribskov M."/>
            <person name="dePamphilis C."/>
            <person name="Albert V.A."/>
            <person name="Aono N."/>
            <person name="Aoyama T."/>
            <person name="Ambrose B.A."/>
            <person name="Ashton N.W."/>
            <person name="Axtell M.J."/>
            <person name="Barker E."/>
            <person name="Barker M.S."/>
            <person name="Bennetzen J.L."/>
            <person name="Bonawitz N.D."/>
            <person name="Chapple C."/>
            <person name="Cheng C."/>
            <person name="Correa L.G."/>
            <person name="Dacre M."/>
            <person name="DeBarry J."/>
            <person name="Dreyer I."/>
            <person name="Elias M."/>
            <person name="Engstrom E.M."/>
            <person name="Estelle M."/>
            <person name="Feng L."/>
            <person name="Finet C."/>
            <person name="Floyd S.K."/>
            <person name="Frommer W.B."/>
            <person name="Fujita T."/>
            <person name="Gramzow L."/>
            <person name="Gutensohn M."/>
            <person name="Harholt J."/>
            <person name="Hattori M."/>
            <person name="Heyl A."/>
            <person name="Hirai T."/>
            <person name="Hiwatashi Y."/>
            <person name="Ishikawa M."/>
            <person name="Iwata M."/>
            <person name="Karol K.G."/>
            <person name="Koehler B."/>
            <person name="Kolukisaoglu U."/>
            <person name="Kubo M."/>
            <person name="Kurata T."/>
            <person name="Lalonde S."/>
            <person name="Li K."/>
            <person name="Li Y."/>
            <person name="Litt A."/>
            <person name="Lyons E."/>
            <person name="Manning G."/>
            <person name="Maruyama T."/>
            <person name="Michael T.P."/>
            <person name="Mikami K."/>
            <person name="Miyazaki S."/>
            <person name="Morinaga S."/>
            <person name="Murata T."/>
            <person name="Mueller-Roeber B."/>
            <person name="Nelson D.R."/>
            <person name="Obara M."/>
            <person name="Oguri Y."/>
            <person name="Olmstead R.G."/>
            <person name="Onodera N."/>
            <person name="Petersen B.L."/>
            <person name="Pils B."/>
            <person name="Prigge M."/>
            <person name="Rensing S.A."/>
            <person name="Riano-Pachon D.M."/>
            <person name="Roberts A.W."/>
            <person name="Sato Y."/>
            <person name="Scheller H.V."/>
            <person name="Schulz B."/>
            <person name="Schulz C."/>
            <person name="Shakirov E.V."/>
            <person name="Shibagaki N."/>
            <person name="Shinohara N."/>
            <person name="Shippen D.E."/>
            <person name="Soerensen I."/>
            <person name="Sotooka R."/>
            <person name="Sugimoto N."/>
            <person name="Sugita M."/>
            <person name="Sumikawa N."/>
            <person name="Tanurdzic M."/>
            <person name="Theissen G."/>
            <person name="Ulvskov P."/>
            <person name="Wakazuki S."/>
            <person name="Weng J.K."/>
            <person name="Willats W.W."/>
            <person name="Wipf D."/>
            <person name="Wolf P.G."/>
            <person name="Yang L."/>
            <person name="Zimmer A.D."/>
            <person name="Zhu Q."/>
            <person name="Mitros T."/>
            <person name="Hellsten U."/>
            <person name="Loque D."/>
            <person name="Otillar R."/>
            <person name="Salamov A."/>
            <person name="Schmutz J."/>
            <person name="Shapiro H."/>
            <person name="Lindquist E."/>
            <person name="Lucas S."/>
            <person name="Rokhsar D."/>
            <person name="Grigoriev I.V."/>
        </authorList>
    </citation>
    <scope>NUCLEOTIDE SEQUENCE [LARGE SCALE GENOMIC DNA]</scope>
</reference>
<keyword evidence="4" id="KW-0175">Coiled coil</keyword>
<dbReference type="GO" id="GO:0003677">
    <property type="term" value="F:DNA binding"/>
    <property type="evidence" value="ECO:0007669"/>
    <property type="project" value="UniProtKB-UniRule"/>
</dbReference>
<keyword evidence="8 9" id="KW-0539">Nucleus</keyword>
<name>D8QT80_SELML</name>
<evidence type="ECO:0000313" key="13">
    <source>
        <dbReference type="EMBL" id="EFJ37565.1"/>
    </source>
</evidence>
<dbReference type="KEGG" id="smo:SELMODRAFT_77000"/>
<evidence type="ECO:0000256" key="5">
    <source>
        <dbReference type="ARBA" id="ARBA00023125"/>
    </source>
</evidence>
<dbReference type="InterPro" id="IPR001356">
    <property type="entry name" value="HD"/>
</dbReference>
<evidence type="ECO:0000256" key="9">
    <source>
        <dbReference type="PROSITE-ProRule" id="PRU00108"/>
    </source>
</evidence>
<keyword evidence="3" id="KW-0805">Transcription regulation</keyword>
<dbReference type="SUPFAM" id="SSF46689">
    <property type="entry name" value="Homeodomain-like"/>
    <property type="match status" value="1"/>
</dbReference>
<evidence type="ECO:0000256" key="8">
    <source>
        <dbReference type="ARBA" id="ARBA00023242"/>
    </source>
</evidence>
<evidence type="ECO:0000259" key="12">
    <source>
        <dbReference type="PROSITE" id="PS50848"/>
    </source>
</evidence>
<dbReference type="Proteomes" id="UP000001514">
    <property type="component" value="Unassembled WGS sequence"/>
</dbReference>